<dbReference type="AlphaFoldDB" id="A0A1F5NRD9"/>
<dbReference type="STRING" id="1817822.A2826_01670"/>
<comment type="caution">
    <text evidence="1">The sequence shown here is derived from an EMBL/GenBank/DDBJ whole genome shotgun (WGS) entry which is preliminary data.</text>
</comment>
<evidence type="ECO:0000313" key="1">
    <source>
        <dbReference type="EMBL" id="OGE80198.1"/>
    </source>
</evidence>
<accession>A0A1F5NRD9</accession>
<evidence type="ECO:0000313" key="2">
    <source>
        <dbReference type="Proteomes" id="UP000177912"/>
    </source>
</evidence>
<gene>
    <name evidence="1" type="ORF">A2826_01670</name>
</gene>
<sequence>MKDNNFKLITQFFSVLLLVSILIWPLGQLSAQTGGFDPSLLITDSRFSNSDAFASSDAVQRFLEQKNSSLANISPEFLKQLKEPADVDLKIRLEDPNPNLGRLRTAAELIYDSAKLSEINPQVILATLQKEQSLISANTTNLQRRLDRAIGYACPDGGSCDDLLLSFYAQLFGNLDNENNRYLGGVRSLSKSFYTEGGRGPAIDSDGRTFGSEAKVRTSKVGDIITLNNTQGPPNNAPATQIVTLGNSATAALYRYTPHVYNGNYNFWKFFNEWFRFTNGSLVRLPGSEIIYFIDNGTRRAVSGTVLTQRQLDVTQAFTVSETEISDFPLSAPLPPKDGTLVSPASGEILYVVEDNELHELSDFVVELRNLNNATTVFLPNSEVSGYAKGSRALPPQGTLLRGVTNPEVYVVEGNTIRPISGFVFGQRGFNFRDVVVGPDSEVSLLPKGQILSPLDGTLVKNADSPLIYYVALGQRFPVPYFVFQSRKLRFADVVTLSDDEIENLILAENHFAPADGTLIKHKGDPTVYFVEAGELHAVTGFLFGHLGFRFSNVIEVTQDELNLIPVNSPLHLPDQSLIKIEGDSTVYIIEDGVKHTMNLEAFNSRGLSFGDVIEVPEVEADRYPSGSGYFK</sequence>
<proteinExistence type="predicted"/>
<reference evidence="1 2" key="1">
    <citation type="journal article" date="2016" name="Nat. Commun.">
        <title>Thousands of microbial genomes shed light on interconnected biogeochemical processes in an aquifer system.</title>
        <authorList>
            <person name="Anantharaman K."/>
            <person name="Brown C.T."/>
            <person name="Hug L.A."/>
            <person name="Sharon I."/>
            <person name="Castelle C.J."/>
            <person name="Probst A.J."/>
            <person name="Thomas B.C."/>
            <person name="Singh A."/>
            <person name="Wilkins M.J."/>
            <person name="Karaoz U."/>
            <person name="Brodie E.L."/>
            <person name="Williams K.H."/>
            <person name="Hubbard S.S."/>
            <person name="Banfield J.F."/>
        </authorList>
    </citation>
    <scope>NUCLEOTIDE SEQUENCE [LARGE SCALE GENOMIC DNA]</scope>
</reference>
<dbReference type="Proteomes" id="UP000177912">
    <property type="component" value="Unassembled WGS sequence"/>
</dbReference>
<dbReference type="EMBL" id="MFEI01000038">
    <property type="protein sequence ID" value="OGE80198.1"/>
    <property type="molecule type" value="Genomic_DNA"/>
</dbReference>
<name>A0A1F5NRD9_9BACT</name>
<protein>
    <submittedName>
        <fullName evidence="1">Uncharacterized protein</fullName>
    </submittedName>
</protein>
<organism evidence="1 2">
    <name type="scientific">Candidatus Doudnabacteria bacterium RIFCSPHIGHO2_01_FULL_43_23</name>
    <dbReference type="NCBI Taxonomy" id="1817822"/>
    <lineage>
        <taxon>Bacteria</taxon>
        <taxon>Candidatus Doudnaibacteriota</taxon>
    </lineage>
</organism>